<evidence type="ECO:0000259" key="5">
    <source>
        <dbReference type="PROSITE" id="PS50893"/>
    </source>
</evidence>
<dbReference type="Gene3D" id="3.40.50.300">
    <property type="entry name" value="P-loop containing nucleotide triphosphate hydrolases"/>
    <property type="match status" value="2"/>
</dbReference>
<keyword evidence="4 6" id="KW-0067">ATP-binding</keyword>
<dbReference type="PANTHER" id="PTHR43790:SF9">
    <property type="entry name" value="GALACTOFURANOSE TRANSPORTER ATP-BINDING PROTEIN YTFR"/>
    <property type="match status" value="1"/>
</dbReference>
<proteinExistence type="predicted"/>
<dbReference type="CDD" id="cd03215">
    <property type="entry name" value="ABC_Carb_Monos_II"/>
    <property type="match status" value="1"/>
</dbReference>
<keyword evidence="3" id="KW-0547">Nucleotide-binding</keyword>
<evidence type="ECO:0000256" key="4">
    <source>
        <dbReference type="ARBA" id="ARBA00022840"/>
    </source>
</evidence>
<dbReference type="EMBL" id="UOGK01000025">
    <property type="protein sequence ID" value="VAX35988.1"/>
    <property type="molecule type" value="Genomic_DNA"/>
</dbReference>
<evidence type="ECO:0000313" key="6">
    <source>
        <dbReference type="EMBL" id="VAX35988.1"/>
    </source>
</evidence>
<dbReference type="GO" id="GO:0005524">
    <property type="term" value="F:ATP binding"/>
    <property type="evidence" value="ECO:0007669"/>
    <property type="project" value="UniProtKB-KW"/>
</dbReference>
<feature type="domain" description="ABC transporter" evidence="5">
    <location>
        <begin position="296"/>
        <end position="537"/>
    </location>
</feature>
<dbReference type="PROSITE" id="PS00211">
    <property type="entry name" value="ABC_TRANSPORTER_1"/>
    <property type="match status" value="1"/>
</dbReference>
<accession>A0A3B1DJ03</accession>
<sequence length="538" mass="57550">MIGFSGDSSPQTQPSSRDAATPLLICEHISKRFGVTQALDDVSAAFLPGEIHAIMGENGAGKSTLGKVIAGLHKQDTGLVTINGQPLTPGSIEEAFAAGIRIVHQELAQCPNLSVAENLCLHDIPRSRLGLVDRSAMQARAARLLATLEPGIDVEAPLGNLAPGRRQIVQIASSLDEGHAAEGGEETAKQTARQTAKQAKLIVLDEPTSSLSIAEVDRLMQIARQLAAGGLTLLYVSHRMAEIFQLCDRVTVLRDGKFVATNVVSEIDEHTLIEQMIGRRLTHAEKRKAPETTEGSRPALRVRQLSSPGKLDGVSLDVAPGEIVGIGGLVGSGRSELFDAIFGIDRRAHGQVAVEGREIGTGSERAMIRAGVGYVPEDRKLQGLFFDLGIDENLLMPIMPGLATAGVRRLGAERTAVAERVAEFQIKAASPKSPPGSLSGGNQQKLLIARWMTHDTRVLLLDEPTRGIDVGTKAEVYRLVREAAERGVAVLVISSEMPELLAMSDRILVMCEGRIAGELRGKEMTQAHILKLATLESR</sequence>
<evidence type="ECO:0000256" key="3">
    <source>
        <dbReference type="ARBA" id="ARBA00022741"/>
    </source>
</evidence>
<dbReference type="PROSITE" id="PS50893">
    <property type="entry name" value="ABC_TRANSPORTER_2"/>
    <property type="match status" value="2"/>
</dbReference>
<evidence type="ECO:0000256" key="2">
    <source>
        <dbReference type="ARBA" id="ARBA00022737"/>
    </source>
</evidence>
<dbReference type="SUPFAM" id="SSF52540">
    <property type="entry name" value="P-loop containing nucleoside triphosphate hydrolases"/>
    <property type="match status" value="2"/>
</dbReference>
<dbReference type="CDD" id="cd03216">
    <property type="entry name" value="ABC_Carb_Monos_I"/>
    <property type="match status" value="1"/>
</dbReference>
<organism evidence="6">
    <name type="scientific">hydrothermal vent metagenome</name>
    <dbReference type="NCBI Taxonomy" id="652676"/>
    <lineage>
        <taxon>unclassified sequences</taxon>
        <taxon>metagenomes</taxon>
        <taxon>ecological metagenomes</taxon>
    </lineage>
</organism>
<dbReference type="Pfam" id="PF00005">
    <property type="entry name" value="ABC_tran"/>
    <property type="match status" value="2"/>
</dbReference>
<dbReference type="InterPro" id="IPR050107">
    <property type="entry name" value="ABC_carbohydrate_import_ATPase"/>
</dbReference>
<dbReference type="InterPro" id="IPR017871">
    <property type="entry name" value="ABC_transporter-like_CS"/>
</dbReference>
<reference evidence="6" key="1">
    <citation type="submission" date="2018-06" db="EMBL/GenBank/DDBJ databases">
        <authorList>
            <person name="Zhirakovskaya E."/>
        </authorList>
    </citation>
    <scope>NUCLEOTIDE SEQUENCE</scope>
</reference>
<dbReference type="PANTHER" id="PTHR43790">
    <property type="entry name" value="CARBOHYDRATE TRANSPORT ATP-BINDING PROTEIN MG119-RELATED"/>
    <property type="match status" value="1"/>
</dbReference>
<dbReference type="InterPro" id="IPR027417">
    <property type="entry name" value="P-loop_NTPase"/>
</dbReference>
<dbReference type="SMART" id="SM00382">
    <property type="entry name" value="AAA"/>
    <property type="match status" value="2"/>
</dbReference>
<name>A0A3B1DJ03_9ZZZZ</name>
<feature type="domain" description="ABC transporter" evidence="5">
    <location>
        <begin position="24"/>
        <end position="280"/>
    </location>
</feature>
<protein>
    <submittedName>
        <fullName evidence="6">Ribose ABC transport system, ATP-binding protein RbsA (TC 3.A.1.2.1)</fullName>
    </submittedName>
</protein>
<dbReference type="AlphaFoldDB" id="A0A3B1DJ03"/>
<keyword evidence="2" id="KW-0677">Repeat</keyword>
<keyword evidence="1" id="KW-0813">Transport</keyword>
<dbReference type="InterPro" id="IPR003593">
    <property type="entry name" value="AAA+_ATPase"/>
</dbReference>
<dbReference type="GO" id="GO:0016887">
    <property type="term" value="F:ATP hydrolysis activity"/>
    <property type="evidence" value="ECO:0007669"/>
    <property type="project" value="InterPro"/>
</dbReference>
<gene>
    <name evidence="6" type="ORF">MNBD_PLANCTO03-2231</name>
</gene>
<evidence type="ECO:0000256" key="1">
    <source>
        <dbReference type="ARBA" id="ARBA00022448"/>
    </source>
</evidence>
<dbReference type="InterPro" id="IPR003439">
    <property type="entry name" value="ABC_transporter-like_ATP-bd"/>
</dbReference>